<dbReference type="InterPro" id="IPR036514">
    <property type="entry name" value="SGNH_hydro_sf"/>
</dbReference>
<dbReference type="EMBL" id="JACHIM010000002">
    <property type="protein sequence ID" value="MBB5073332.1"/>
    <property type="molecule type" value="Genomic_DNA"/>
</dbReference>
<evidence type="ECO:0000313" key="1">
    <source>
        <dbReference type="EMBL" id="MBB5073332.1"/>
    </source>
</evidence>
<gene>
    <name evidence="1" type="ORF">HNQ69_000453</name>
</gene>
<proteinExistence type="predicted"/>
<reference evidence="1 2" key="1">
    <citation type="submission" date="2020-08" db="EMBL/GenBank/DDBJ databases">
        <title>Genomic Encyclopedia of Type Strains, Phase IV (KMG-IV): sequencing the most valuable type-strain genomes for metagenomic binning, comparative biology and taxonomic classification.</title>
        <authorList>
            <person name="Goeker M."/>
        </authorList>
    </citation>
    <scope>NUCLEOTIDE SEQUENCE [LARGE SCALE GENOMIC DNA]</scope>
    <source>
        <strain evidence="1 2">DSM 28538</strain>
    </source>
</reference>
<dbReference type="InterPro" id="IPR007407">
    <property type="entry name" value="DUF459"/>
</dbReference>
<comment type="caution">
    <text evidence="1">The sequence shown here is derived from an EMBL/GenBank/DDBJ whole genome shotgun (WGS) entry which is preliminary data.</text>
</comment>
<dbReference type="SUPFAM" id="SSF52266">
    <property type="entry name" value="SGNH hydrolase"/>
    <property type="match status" value="1"/>
</dbReference>
<dbReference type="GO" id="GO:0016788">
    <property type="term" value="F:hydrolase activity, acting on ester bonds"/>
    <property type="evidence" value="ECO:0007669"/>
    <property type="project" value="UniProtKB-ARBA"/>
</dbReference>
<dbReference type="CDD" id="cd01829">
    <property type="entry name" value="SGNH_hydrolase_peri2"/>
    <property type="match status" value="1"/>
</dbReference>
<sequence>MQKLKKENAKRILVLGDFVASAVADALKTLFIDNVDIIIIKNTMPASGLVRTDYYSWKDNISALIERNKADIIVILMGANDNQPITSSQNILSTSQPEWISIYKKRITEIAERLHNSGKSWIWMGQPIFKNSDLTQKVKIFNELYKDITEAKGGYFIDIWNGFIDKQGEFSFSGYDTNGKVVRLRTDDGINFTSEGKKKLASYLEKKLKDILYHTFSHENPLFINVNTLNLTQQTQKIERQPPMSLNDLAQQNTHLLKKIDQSSIKRSWFLLNGHQRDRADNFSLP</sequence>
<evidence type="ECO:0008006" key="3">
    <source>
        <dbReference type="Google" id="ProtNLM"/>
    </source>
</evidence>
<organism evidence="1 2">
    <name type="scientific">Bartonella callosciuri</name>
    <dbReference type="NCBI Taxonomy" id="686223"/>
    <lineage>
        <taxon>Bacteria</taxon>
        <taxon>Pseudomonadati</taxon>
        <taxon>Pseudomonadota</taxon>
        <taxon>Alphaproteobacteria</taxon>
        <taxon>Hyphomicrobiales</taxon>
        <taxon>Bartonellaceae</taxon>
        <taxon>Bartonella</taxon>
    </lineage>
</organism>
<protein>
    <recommendedName>
        <fullName evidence="3">SGNH hydrolase-type esterase domain-containing protein</fullName>
    </recommendedName>
</protein>
<dbReference type="Gene3D" id="3.40.50.1110">
    <property type="entry name" value="SGNH hydrolase"/>
    <property type="match status" value="1"/>
</dbReference>
<dbReference type="Proteomes" id="UP000561417">
    <property type="component" value="Unassembled WGS sequence"/>
</dbReference>
<name>A0A840NVP6_9HYPH</name>
<evidence type="ECO:0000313" key="2">
    <source>
        <dbReference type="Proteomes" id="UP000561417"/>
    </source>
</evidence>
<keyword evidence="2" id="KW-1185">Reference proteome</keyword>
<accession>A0A840NVP6</accession>
<dbReference type="Pfam" id="PF04311">
    <property type="entry name" value="DUF459"/>
    <property type="match status" value="1"/>
</dbReference>
<dbReference type="AlphaFoldDB" id="A0A840NVP6"/>